<dbReference type="AlphaFoldDB" id="A0AA88JFS4"/>
<evidence type="ECO:0000313" key="2">
    <source>
        <dbReference type="Proteomes" id="UP001187192"/>
    </source>
</evidence>
<organism evidence="1 2">
    <name type="scientific">Ficus carica</name>
    <name type="common">Common fig</name>
    <dbReference type="NCBI Taxonomy" id="3494"/>
    <lineage>
        <taxon>Eukaryota</taxon>
        <taxon>Viridiplantae</taxon>
        <taxon>Streptophyta</taxon>
        <taxon>Embryophyta</taxon>
        <taxon>Tracheophyta</taxon>
        <taxon>Spermatophyta</taxon>
        <taxon>Magnoliopsida</taxon>
        <taxon>eudicotyledons</taxon>
        <taxon>Gunneridae</taxon>
        <taxon>Pentapetalae</taxon>
        <taxon>rosids</taxon>
        <taxon>fabids</taxon>
        <taxon>Rosales</taxon>
        <taxon>Moraceae</taxon>
        <taxon>Ficeae</taxon>
        <taxon>Ficus</taxon>
    </lineage>
</organism>
<sequence length="132" mass="14187">MVRLVHNRGKGGNGNLGLSLVTEIQARDVVDAGELVIGRPREAARRWAAVGVGEDEDREGRRSAWGHLGFVDAGGLTGFATVHRSVADDLQRSRTDPPRFSSPLSCRTTARRRCMVVGNQGGRLGLIADSLI</sequence>
<evidence type="ECO:0000313" key="1">
    <source>
        <dbReference type="EMBL" id="GMN72829.1"/>
    </source>
</evidence>
<dbReference type="Gramene" id="FCD_00029811-RA">
    <property type="protein sequence ID" value="FCD_00029811-RA:cds"/>
    <property type="gene ID" value="FCD_00029811"/>
</dbReference>
<accession>A0AA88JFS4</accession>
<proteinExistence type="predicted"/>
<dbReference type="EMBL" id="BTGU01011756">
    <property type="protein sequence ID" value="GMN72829.1"/>
    <property type="molecule type" value="Genomic_DNA"/>
</dbReference>
<gene>
    <name evidence="1" type="ORF">TIFTF001_052923</name>
</gene>
<comment type="caution">
    <text evidence="1">The sequence shown here is derived from an EMBL/GenBank/DDBJ whole genome shotgun (WGS) entry which is preliminary data.</text>
</comment>
<dbReference type="Proteomes" id="UP001187192">
    <property type="component" value="Unassembled WGS sequence"/>
</dbReference>
<protein>
    <submittedName>
        <fullName evidence="1">Uncharacterized protein</fullName>
    </submittedName>
</protein>
<keyword evidence="2" id="KW-1185">Reference proteome</keyword>
<reference evidence="1" key="1">
    <citation type="submission" date="2023-07" db="EMBL/GenBank/DDBJ databases">
        <title>draft genome sequence of fig (Ficus carica).</title>
        <authorList>
            <person name="Takahashi T."/>
            <person name="Nishimura K."/>
        </authorList>
    </citation>
    <scope>NUCLEOTIDE SEQUENCE</scope>
</reference>
<name>A0AA88JFS4_FICCA</name>